<sequence>MAFHTKMKLTYFCLLIFLILLCSSSILVTSLDSCASNLVQLQQPIPFDTKSLLCIPVWGDHNFILRYAKASSNIWSFIFSFPTNINAYGAIGFSKNGNMVGSTAIVGWMPSSGAGGMKMYSLDGKSTNEVILDKGELYIMNASSIAAAGTSLVYMIFQLKTTQPSTKLLFAIGPNGVFPNYPDYALSKHSGHISLVIDYSKGKIIKRNCNPKVPRRRHGILQSAGWTTLMILGSIIYRYFKQRDPAWFYLHASIQTIYFLAGIISLRLYVIELLVIVIDFFFF</sequence>
<feature type="transmembrane region" description="Helical" evidence="8">
    <location>
        <begin position="220"/>
        <end position="237"/>
    </location>
</feature>
<dbReference type="Gene3D" id="1.20.120.1770">
    <property type="match status" value="1"/>
</dbReference>
<dbReference type="OrthoDB" id="1424791at2759"/>
<keyword evidence="7 8" id="KW-0472">Membrane</keyword>
<name>A0A396GF61_MEDTR</name>
<dbReference type="PROSITE" id="PS50836">
    <property type="entry name" value="DOMON"/>
    <property type="match status" value="1"/>
</dbReference>
<evidence type="ECO:0000256" key="4">
    <source>
        <dbReference type="ARBA" id="ARBA00022729"/>
    </source>
</evidence>
<keyword evidence="5" id="KW-0249">Electron transport</keyword>
<feature type="chain" id="PRO_5017483786" evidence="9">
    <location>
        <begin position="25"/>
        <end position="283"/>
    </location>
</feature>
<evidence type="ECO:0000259" key="10">
    <source>
        <dbReference type="PROSITE" id="PS50836"/>
    </source>
</evidence>
<reference evidence="12" key="1">
    <citation type="journal article" date="2018" name="Nat. Plants">
        <title>Whole-genome landscape of Medicago truncatula symbiotic genes.</title>
        <authorList>
            <person name="Pecrix Y."/>
            <person name="Gamas P."/>
            <person name="Carrere S."/>
        </authorList>
    </citation>
    <scope>NUCLEOTIDE SEQUENCE</scope>
    <source>
        <tissue evidence="12">Leaves</tissue>
    </source>
</reference>
<evidence type="ECO:0000256" key="9">
    <source>
        <dbReference type="SAM" id="SignalP"/>
    </source>
</evidence>
<keyword evidence="4 9" id="KW-0732">Signal</keyword>
<dbReference type="GO" id="GO:0016020">
    <property type="term" value="C:membrane"/>
    <property type="evidence" value="ECO:0007669"/>
    <property type="project" value="UniProtKB-SubCell"/>
</dbReference>
<dbReference type="Gramene" id="rna45842">
    <property type="protein sequence ID" value="RHN39780.1"/>
    <property type="gene ID" value="gene45842"/>
</dbReference>
<dbReference type="InterPro" id="IPR005018">
    <property type="entry name" value="DOMON_domain"/>
</dbReference>
<evidence type="ECO:0000256" key="3">
    <source>
        <dbReference type="ARBA" id="ARBA00022692"/>
    </source>
</evidence>
<dbReference type="PANTHER" id="PTHR23130">
    <property type="entry name" value="CYTOCHROME B561 AND DOMON DOMAIN-CONTAINING PROTEIN"/>
    <property type="match status" value="1"/>
</dbReference>
<evidence type="ECO:0000256" key="1">
    <source>
        <dbReference type="ARBA" id="ARBA00004370"/>
    </source>
</evidence>
<evidence type="ECO:0000256" key="5">
    <source>
        <dbReference type="ARBA" id="ARBA00022982"/>
    </source>
</evidence>
<dbReference type="CDD" id="cd09631">
    <property type="entry name" value="DOMON_DOH"/>
    <property type="match status" value="1"/>
</dbReference>
<evidence type="ECO:0000313" key="12">
    <source>
        <dbReference type="EMBL" id="RHN39780.1"/>
    </source>
</evidence>
<dbReference type="EMBL" id="PSQE01000008">
    <property type="protein sequence ID" value="RHN39780.1"/>
    <property type="molecule type" value="Genomic_DNA"/>
</dbReference>
<gene>
    <name evidence="12" type="ORF">MtrunA17_Chr8g0347581</name>
</gene>
<evidence type="ECO:0000256" key="2">
    <source>
        <dbReference type="ARBA" id="ARBA00022448"/>
    </source>
</evidence>
<comment type="caution">
    <text evidence="12">The sequence shown here is derived from an EMBL/GenBank/DDBJ whole genome shotgun (WGS) entry which is preliminary data.</text>
</comment>
<dbReference type="InterPro" id="IPR045266">
    <property type="entry name" value="DOH_DOMON"/>
</dbReference>
<dbReference type="SMART" id="SM00664">
    <property type="entry name" value="DoH"/>
    <property type="match status" value="1"/>
</dbReference>
<feature type="domain" description="DOMON" evidence="10">
    <location>
        <begin position="61"/>
        <end position="173"/>
    </location>
</feature>
<evidence type="ECO:0000256" key="8">
    <source>
        <dbReference type="SAM" id="Phobius"/>
    </source>
</evidence>
<protein>
    <submittedName>
        <fullName evidence="12">Putative DOMON domain, cytochrome b561/ferric reductase transmembrane</fullName>
    </submittedName>
</protein>
<dbReference type="InterPro" id="IPR006593">
    <property type="entry name" value="Cyt_b561/ferric_Rdtase_TM"/>
</dbReference>
<dbReference type="AlphaFoldDB" id="A0A396GF61"/>
<keyword evidence="3 8" id="KW-0812">Transmembrane</keyword>
<proteinExistence type="predicted"/>
<feature type="signal peptide" evidence="9">
    <location>
        <begin position="1"/>
        <end position="24"/>
    </location>
</feature>
<dbReference type="Proteomes" id="UP000265566">
    <property type="component" value="Chromosome 8"/>
</dbReference>
<dbReference type="PROSITE" id="PS50939">
    <property type="entry name" value="CYTOCHROME_B561"/>
    <property type="match status" value="1"/>
</dbReference>
<feature type="transmembrane region" description="Helical" evidence="8">
    <location>
        <begin position="257"/>
        <end position="282"/>
    </location>
</feature>
<keyword evidence="2" id="KW-0813">Transport</keyword>
<comment type="subcellular location">
    <subcellularLocation>
        <location evidence="1">Membrane</location>
    </subcellularLocation>
</comment>
<evidence type="ECO:0000256" key="7">
    <source>
        <dbReference type="ARBA" id="ARBA00023136"/>
    </source>
</evidence>
<accession>A0A396GF61</accession>
<feature type="transmembrane region" description="Helical" evidence="8">
    <location>
        <begin position="137"/>
        <end position="157"/>
    </location>
</feature>
<evidence type="ECO:0000259" key="11">
    <source>
        <dbReference type="PROSITE" id="PS50939"/>
    </source>
</evidence>
<keyword evidence="6 8" id="KW-1133">Transmembrane helix</keyword>
<organism evidence="12">
    <name type="scientific">Medicago truncatula</name>
    <name type="common">Barrel medic</name>
    <name type="synonym">Medicago tribuloides</name>
    <dbReference type="NCBI Taxonomy" id="3880"/>
    <lineage>
        <taxon>Eukaryota</taxon>
        <taxon>Viridiplantae</taxon>
        <taxon>Streptophyta</taxon>
        <taxon>Embryophyta</taxon>
        <taxon>Tracheophyta</taxon>
        <taxon>Spermatophyta</taxon>
        <taxon>Magnoliopsida</taxon>
        <taxon>eudicotyledons</taxon>
        <taxon>Gunneridae</taxon>
        <taxon>Pentapetalae</taxon>
        <taxon>rosids</taxon>
        <taxon>fabids</taxon>
        <taxon>Fabales</taxon>
        <taxon>Fabaceae</taxon>
        <taxon>Papilionoideae</taxon>
        <taxon>50 kb inversion clade</taxon>
        <taxon>NPAAA clade</taxon>
        <taxon>Hologalegina</taxon>
        <taxon>IRL clade</taxon>
        <taxon>Trifolieae</taxon>
        <taxon>Medicago</taxon>
    </lineage>
</organism>
<dbReference type="PANTHER" id="PTHR23130:SF171">
    <property type="entry name" value="OS01G0895300 PROTEIN"/>
    <property type="match status" value="1"/>
</dbReference>
<dbReference type="CDD" id="cd08760">
    <property type="entry name" value="Cyt_b561_FRRS1_like"/>
    <property type="match status" value="1"/>
</dbReference>
<feature type="domain" description="Cytochrome b561" evidence="11">
    <location>
        <begin position="180"/>
        <end position="283"/>
    </location>
</feature>
<evidence type="ECO:0000256" key="6">
    <source>
        <dbReference type="ARBA" id="ARBA00022989"/>
    </source>
</evidence>